<comment type="caution">
    <text evidence="2">The sequence shown here is derived from an EMBL/GenBank/DDBJ whole genome shotgun (WGS) entry which is preliminary data.</text>
</comment>
<feature type="compositionally biased region" description="Acidic residues" evidence="1">
    <location>
        <begin position="102"/>
        <end position="118"/>
    </location>
</feature>
<evidence type="ECO:0000313" key="2">
    <source>
        <dbReference type="EMBL" id="GIY66523.1"/>
    </source>
</evidence>
<dbReference type="AlphaFoldDB" id="A0AAV4V921"/>
<evidence type="ECO:0000313" key="3">
    <source>
        <dbReference type="Proteomes" id="UP001054837"/>
    </source>
</evidence>
<name>A0AAV4V921_9ARAC</name>
<dbReference type="Proteomes" id="UP001054837">
    <property type="component" value="Unassembled WGS sequence"/>
</dbReference>
<accession>A0AAV4V921</accession>
<feature type="region of interest" description="Disordered" evidence="1">
    <location>
        <begin position="93"/>
        <end position="118"/>
    </location>
</feature>
<gene>
    <name evidence="2" type="ORF">CDAR_81401</name>
</gene>
<evidence type="ECO:0000256" key="1">
    <source>
        <dbReference type="SAM" id="MobiDB-lite"/>
    </source>
</evidence>
<proteinExistence type="predicted"/>
<organism evidence="2 3">
    <name type="scientific">Caerostris darwini</name>
    <dbReference type="NCBI Taxonomy" id="1538125"/>
    <lineage>
        <taxon>Eukaryota</taxon>
        <taxon>Metazoa</taxon>
        <taxon>Ecdysozoa</taxon>
        <taxon>Arthropoda</taxon>
        <taxon>Chelicerata</taxon>
        <taxon>Arachnida</taxon>
        <taxon>Araneae</taxon>
        <taxon>Araneomorphae</taxon>
        <taxon>Entelegynae</taxon>
        <taxon>Araneoidea</taxon>
        <taxon>Araneidae</taxon>
        <taxon>Caerostris</taxon>
    </lineage>
</organism>
<keyword evidence="3" id="KW-1185">Reference proteome</keyword>
<reference evidence="2 3" key="1">
    <citation type="submission" date="2021-06" db="EMBL/GenBank/DDBJ databases">
        <title>Caerostris darwini draft genome.</title>
        <authorList>
            <person name="Kono N."/>
            <person name="Arakawa K."/>
        </authorList>
    </citation>
    <scope>NUCLEOTIDE SEQUENCE [LARGE SCALE GENOMIC DNA]</scope>
</reference>
<dbReference type="EMBL" id="BPLQ01012614">
    <property type="protein sequence ID" value="GIY66523.1"/>
    <property type="molecule type" value="Genomic_DNA"/>
</dbReference>
<sequence length="118" mass="13055">MGKGTWDSRMAPLDYVDPQAMGANLKNTNKELGDNPAEEQKNCSDPVMNIKLQNICDGIDEVIGNAQKKDAEPTVMATNLQKIRDEVKEFFAHTDGGKDEPCSEDDIPEQDDQEGNEN</sequence>
<protein>
    <submittedName>
        <fullName evidence="2">Uncharacterized protein</fullName>
    </submittedName>
</protein>